<dbReference type="InterPro" id="IPR036397">
    <property type="entry name" value="RNaseH_sf"/>
</dbReference>
<name>A0A9Q3CMG7_9BASI</name>
<dbReference type="GO" id="GO:0003723">
    <property type="term" value="F:RNA binding"/>
    <property type="evidence" value="ECO:0007669"/>
    <property type="project" value="UniProtKB-KW"/>
</dbReference>
<dbReference type="InterPro" id="IPR050951">
    <property type="entry name" value="Retrovirus_Pol_polyprotein"/>
</dbReference>
<dbReference type="Proteomes" id="UP000765509">
    <property type="component" value="Unassembled WGS sequence"/>
</dbReference>
<proteinExistence type="predicted"/>
<evidence type="ECO:0000259" key="3">
    <source>
        <dbReference type="PROSITE" id="PS50994"/>
    </source>
</evidence>
<dbReference type="GO" id="GO:0015074">
    <property type="term" value="P:DNA integration"/>
    <property type="evidence" value="ECO:0007669"/>
    <property type="project" value="InterPro"/>
</dbReference>
<feature type="domain" description="Integrase catalytic" evidence="3">
    <location>
        <begin position="1"/>
        <end position="118"/>
    </location>
</feature>
<dbReference type="OrthoDB" id="2505288at2759"/>
<dbReference type="SUPFAM" id="SSF53098">
    <property type="entry name" value="Ribonuclease H-like"/>
    <property type="match status" value="1"/>
</dbReference>
<dbReference type="GO" id="GO:0005634">
    <property type="term" value="C:nucleus"/>
    <property type="evidence" value="ECO:0007669"/>
    <property type="project" value="UniProtKB-ARBA"/>
</dbReference>
<accession>A0A9Q3CMG7</accession>
<dbReference type="InterPro" id="IPR001584">
    <property type="entry name" value="Integrase_cat-core"/>
</dbReference>
<keyword evidence="1" id="KW-0694">RNA-binding</keyword>
<evidence type="ECO:0000313" key="5">
    <source>
        <dbReference type="Proteomes" id="UP000765509"/>
    </source>
</evidence>
<sequence>MSSITSMDFAHLFIKNISSKHGLPSSIFGDRSPLFVSYFWTNLFQQLKIVRDVASAHHPETDRQTERVNQIIEQCLWMYFSYHQDDWNTWLPLAAFVYNNADHSSTEQSPFFTVDGRDPQFESAKIIQDTPAGELSPKPNQYSKMSRENLKFP</sequence>
<feature type="region of interest" description="Disordered" evidence="2">
    <location>
        <begin position="125"/>
        <end position="153"/>
    </location>
</feature>
<organism evidence="4 5">
    <name type="scientific">Austropuccinia psidii MF-1</name>
    <dbReference type="NCBI Taxonomy" id="1389203"/>
    <lineage>
        <taxon>Eukaryota</taxon>
        <taxon>Fungi</taxon>
        <taxon>Dikarya</taxon>
        <taxon>Basidiomycota</taxon>
        <taxon>Pucciniomycotina</taxon>
        <taxon>Pucciniomycetes</taxon>
        <taxon>Pucciniales</taxon>
        <taxon>Sphaerophragmiaceae</taxon>
        <taxon>Austropuccinia</taxon>
    </lineage>
</organism>
<keyword evidence="5" id="KW-1185">Reference proteome</keyword>
<dbReference type="PROSITE" id="PS50994">
    <property type="entry name" value="INTEGRASE"/>
    <property type="match status" value="1"/>
</dbReference>
<dbReference type="Gene3D" id="3.30.420.10">
    <property type="entry name" value="Ribonuclease H-like superfamily/Ribonuclease H"/>
    <property type="match status" value="1"/>
</dbReference>
<dbReference type="PANTHER" id="PTHR37984">
    <property type="entry name" value="PROTEIN CBG26694"/>
    <property type="match status" value="1"/>
</dbReference>
<gene>
    <name evidence="4" type="ORF">O181_024922</name>
</gene>
<reference evidence="4" key="1">
    <citation type="submission" date="2021-03" db="EMBL/GenBank/DDBJ databases">
        <title>Draft genome sequence of rust myrtle Austropuccinia psidii MF-1, a brazilian biotype.</title>
        <authorList>
            <person name="Quecine M.C."/>
            <person name="Pachon D.M.R."/>
            <person name="Bonatelli M.L."/>
            <person name="Correr F.H."/>
            <person name="Franceschini L.M."/>
            <person name="Leite T.F."/>
            <person name="Margarido G.R.A."/>
            <person name="Almeida C.A."/>
            <person name="Ferrarezi J.A."/>
            <person name="Labate C.A."/>
        </authorList>
    </citation>
    <scope>NUCLEOTIDE SEQUENCE</scope>
    <source>
        <strain evidence="4">MF-1</strain>
    </source>
</reference>
<dbReference type="AlphaFoldDB" id="A0A9Q3CMG7"/>
<protein>
    <recommendedName>
        <fullName evidence="3">Integrase catalytic domain-containing protein</fullName>
    </recommendedName>
</protein>
<dbReference type="InterPro" id="IPR012337">
    <property type="entry name" value="RNaseH-like_sf"/>
</dbReference>
<evidence type="ECO:0000256" key="1">
    <source>
        <dbReference type="ARBA" id="ARBA00022884"/>
    </source>
</evidence>
<evidence type="ECO:0000256" key="2">
    <source>
        <dbReference type="SAM" id="MobiDB-lite"/>
    </source>
</evidence>
<comment type="caution">
    <text evidence="4">The sequence shown here is derived from an EMBL/GenBank/DDBJ whole genome shotgun (WGS) entry which is preliminary data.</text>
</comment>
<dbReference type="PANTHER" id="PTHR37984:SF15">
    <property type="entry name" value="INTEGRASE CATALYTIC DOMAIN-CONTAINING PROTEIN"/>
    <property type="match status" value="1"/>
</dbReference>
<dbReference type="EMBL" id="AVOT02008058">
    <property type="protein sequence ID" value="MBW0485207.1"/>
    <property type="molecule type" value="Genomic_DNA"/>
</dbReference>
<evidence type="ECO:0000313" key="4">
    <source>
        <dbReference type="EMBL" id="MBW0485207.1"/>
    </source>
</evidence>